<organism evidence="3 4">
    <name type="scientific">Fistulifera solaris</name>
    <name type="common">Oleaginous diatom</name>
    <dbReference type="NCBI Taxonomy" id="1519565"/>
    <lineage>
        <taxon>Eukaryota</taxon>
        <taxon>Sar</taxon>
        <taxon>Stramenopiles</taxon>
        <taxon>Ochrophyta</taxon>
        <taxon>Bacillariophyta</taxon>
        <taxon>Bacillariophyceae</taxon>
        <taxon>Bacillariophycidae</taxon>
        <taxon>Naviculales</taxon>
        <taxon>Naviculaceae</taxon>
        <taxon>Fistulifera</taxon>
    </lineage>
</organism>
<dbReference type="InParanoid" id="A0A1Z5K012"/>
<feature type="transmembrane region" description="Helical" evidence="2">
    <location>
        <begin position="340"/>
        <end position="359"/>
    </location>
</feature>
<feature type="compositionally biased region" description="Low complexity" evidence="1">
    <location>
        <begin position="36"/>
        <end position="49"/>
    </location>
</feature>
<feature type="transmembrane region" description="Helical" evidence="2">
    <location>
        <begin position="280"/>
        <end position="302"/>
    </location>
</feature>
<comment type="caution">
    <text evidence="3">The sequence shown here is derived from an EMBL/GenBank/DDBJ whole genome shotgun (WGS) entry which is preliminary data.</text>
</comment>
<reference evidence="3 4" key="1">
    <citation type="journal article" date="2015" name="Plant Cell">
        <title>Oil accumulation by the oleaginous diatom Fistulifera solaris as revealed by the genome and transcriptome.</title>
        <authorList>
            <person name="Tanaka T."/>
            <person name="Maeda Y."/>
            <person name="Veluchamy A."/>
            <person name="Tanaka M."/>
            <person name="Abida H."/>
            <person name="Marechal E."/>
            <person name="Bowler C."/>
            <person name="Muto M."/>
            <person name="Sunaga Y."/>
            <person name="Tanaka M."/>
            <person name="Yoshino T."/>
            <person name="Taniguchi T."/>
            <person name="Fukuda Y."/>
            <person name="Nemoto M."/>
            <person name="Matsumoto M."/>
            <person name="Wong P.S."/>
            <person name="Aburatani S."/>
            <person name="Fujibuchi W."/>
        </authorList>
    </citation>
    <scope>NUCLEOTIDE SEQUENCE [LARGE SCALE GENOMIC DNA]</scope>
    <source>
        <strain evidence="3 4">JPCC DA0580</strain>
    </source>
</reference>
<evidence type="ECO:0000256" key="1">
    <source>
        <dbReference type="SAM" id="MobiDB-lite"/>
    </source>
</evidence>
<evidence type="ECO:0000313" key="3">
    <source>
        <dbReference type="EMBL" id="GAX19625.1"/>
    </source>
</evidence>
<gene>
    <name evidence="3" type="ORF">FisN_19Hh205</name>
</gene>
<evidence type="ECO:0000256" key="2">
    <source>
        <dbReference type="SAM" id="Phobius"/>
    </source>
</evidence>
<feature type="transmembrane region" description="Helical" evidence="2">
    <location>
        <begin position="253"/>
        <end position="273"/>
    </location>
</feature>
<keyword evidence="2" id="KW-0812">Transmembrane</keyword>
<proteinExistence type="predicted"/>
<accession>A0A1Z5K012</accession>
<dbReference type="Proteomes" id="UP000198406">
    <property type="component" value="Unassembled WGS sequence"/>
</dbReference>
<evidence type="ECO:0000313" key="4">
    <source>
        <dbReference type="Proteomes" id="UP000198406"/>
    </source>
</evidence>
<dbReference type="AlphaFoldDB" id="A0A1Z5K012"/>
<dbReference type="OrthoDB" id="42325at2759"/>
<keyword evidence="2" id="KW-0472">Membrane</keyword>
<feature type="region of interest" description="Disordered" evidence="1">
    <location>
        <begin position="1"/>
        <end position="54"/>
    </location>
</feature>
<keyword evidence="4" id="KW-1185">Reference proteome</keyword>
<sequence length="529" mass="59038">MSLQLLSSEKVKKNEENSSIPAIARETDPLLRNANSGGSVRSRRGTSTSPIDQQHFKVMMSQDDVISNHNGYESLDDGTRFAQSPRQTTRDEESLLYNTAASTSSIPPQQDSASQRYGSNFSGIQISGSGMSSSTSSHQPVLEIPEEVYTVRKAALTVLKPLTRTWIVVSVGFALTILFGMSKWTRLLPGLPYWFILLPAWTSHAGLLWLHVLAAKALSAFITEANENRQRSDSRDHLNRTEYLPLLQRSLKYGFKTGLLSFCLFLFEILIYIRLTRKSISLTGALFPLWILLTGGIVNGIICKTQDLLRILCWVLAFSSVVLTILKVDYGEDSIRWRIVLSPIIAFLAIVSASLLYIIYGHQIGYYRLTESQLTAGNLYSLAALICIVLIVMIGEVIPLNRPVEVETRLFVVILAPLVVCLVGMGAWVVSRDEFARLLLFGGQAAVHPMKLRWESKGWTTVQGRGVVAIPMFGEVNFQPLDYKHIELQGANIFSRIAVKLYPHEDVAEEEDAVFISGDLRNHPYMDAR</sequence>
<feature type="transmembrane region" description="Helical" evidence="2">
    <location>
        <begin position="162"/>
        <end position="181"/>
    </location>
</feature>
<feature type="transmembrane region" description="Helical" evidence="2">
    <location>
        <begin position="193"/>
        <end position="214"/>
    </location>
</feature>
<protein>
    <submittedName>
        <fullName evidence="3">Uncharacterized protein</fullName>
    </submittedName>
</protein>
<keyword evidence="2" id="KW-1133">Transmembrane helix</keyword>
<feature type="region of interest" description="Disordered" evidence="1">
    <location>
        <begin position="67"/>
        <end position="93"/>
    </location>
</feature>
<dbReference type="EMBL" id="BDSP01000137">
    <property type="protein sequence ID" value="GAX19625.1"/>
    <property type="molecule type" value="Genomic_DNA"/>
</dbReference>
<feature type="transmembrane region" description="Helical" evidence="2">
    <location>
        <begin position="410"/>
        <end position="430"/>
    </location>
</feature>
<feature type="transmembrane region" description="Helical" evidence="2">
    <location>
        <begin position="379"/>
        <end position="398"/>
    </location>
</feature>
<name>A0A1Z5K012_FISSO</name>
<feature type="transmembrane region" description="Helical" evidence="2">
    <location>
        <begin position="308"/>
        <end position="328"/>
    </location>
</feature>